<evidence type="ECO:0000313" key="1">
    <source>
        <dbReference type="EMBL" id="CAH1601110.1"/>
    </source>
</evidence>
<dbReference type="RefSeq" id="WP_409589714.1">
    <property type="nucleotide sequence ID" value="NZ_CAKMTZ010000100.1"/>
</dbReference>
<sequence length="103" mass="12166">MEKHQIYKLISGKVGIRKMQCVLEQLLAEIRNRSCDIRLDVTWLTRESQKRLMKYKELFLHRGYIEQAELEQTYENLSPMERSVADMGIAAMTYIIDALDNEL</sequence>
<comment type="caution">
    <text evidence="1">The sequence shown here is derived from an EMBL/GenBank/DDBJ whole genome shotgun (WGS) entry which is preliminary data.</text>
</comment>
<evidence type="ECO:0000313" key="2">
    <source>
        <dbReference type="Proteomes" id="UP001295462"/>
    </source>
</evidence>
<accession>A0AAU9QSP6</accession>
<dbReference type="Proteomes" id="UP001295462">
    <property type="component" value="Unassembled WGS sequence"/>
</dbReference>
<protein>
    <submittedName>
        <fullName evidence="1">Uncharacterized protein</fullName>
    </submittedName>
</protein>
<name>A0AAU9QSP6_9VIBR</name>
<proteinExistence type="predicted"/>
<dbReference type="AlphaFoldDB" id="A0AAU9QSP6"/>
<organism evidence="1 2">
    <name type="scientific">Vibrio jasicida</name>
    <dbReference type="NCBI Taxonomy" id="766224"/>
    <lineage>
        <taxon>Bacteria</taxon>
        <taxon>Pseudomonadati</taxon>
        <taxon>Pseudomonadota</taxon>
        <taxon>Gammaproteobacteria</taxon>
        <taxon>Vibrionales</taxon>
        <taxon>Vibrionaceae</taxon>
        <taxon>Vibrio</taxon>
    </lineage>
</organism>
<dbReference type="EMBL" id="CAKMUD010000101">
    <property type="protein sequence ID" value="CAH1601110.1"/>
    <property type="molecule type" value="Genomic_DNA"/>
</dbReference>
<reference evidence="1" key="1">
    <citation type="submission" date="2022-01" db="EMBL/GenBank/DDBJ databases">
        <authorList>
            <person name="Lagorce A."/>
        </authorList>
    </citation>
    <scope>NUCLEOTIDE SEQUENCE</scope>
    <source>
        <strain evidence="1">Th15_F1_A12</strain>
    </source>
</reference>
<gene>
    <name evidence="1" type="ORF">THF1A12_460030</name>
</gene>